<dbReference type="Proteomes" id="UP001597018">
    <property type="component" value="Unassembled WGS sequence"/>
</dbReference>
<reference evidence="4" key="1">
    <citation type="journal article" date="2019" name="Int. J. Syst. Evol. Microbiol.">
        <title>The Global Catalogue of Microorganisms (GCM) 10K type strain sequencing project: providing services to taxonomists for standard genome sequencing and annotation.</title>
        <authorList>
            <consortium name="The Broad Institute Genomics Platform"/>
            <consortium name="The Broad Institute Genome Sequencing Center for Infectious Disease"/>
            <person name="Wu L."/>
            <person name="Ma J."/>
        </authorList>
    </citation>
    <scope>NUCLEOTIDE SEQUENCE [LARGE SCALE GENOMIC DNA]</scope>
    <source>
        <strain evidence="4">CCUG 56401</strain>
    </source>
</reference>
<protein>
    <submittedName>
        <fullName evidence="3">Uncharacterized protein</fullName>
    </submittedName>
</protein>
<proteinExistence type="predicted"/>
<keyword evidence="2" id="KW-0472">Membrane</keyword>
<keyword evidence="2" id="KW-1133">Transmembrane helix</keyword>
<keyword evidence="4" id="KW-1185">Reference proteome</keyword>
<keyword evidence="2" id="KW-0812">Transmembrane</keyword>
<dbReference type="RefSeq" id="WP_263247268.1">
    <property type="nucleotide sequence ID" value="NZ_BAABLT010000032.1"/>
</dbReference>
<feature type="region of interest" description="Disordered" evidence="1">
    <location>
        <begin position="99"/>
        <end position="131"/>
    </location>
</feature>
<evidence type="ECO:0000313" key="4">
    <source>
        <dbReference type="Proteomes" id="UP001597018"/>
    </source>
</evidence>
<evidence type="ECO:0000256" key="1">
    <source>
        <dbReference type="SAM" id="MobiDB-lite"/>
    </source>
</evidence>
<feature type="compositionally biased region" description="Basic residues" evidence="1">
    <location>
        <begin position="103"/>
        <end position="115"/>
    </location>
</feature>
<dbReference type="EMBL" id="JBHTIW010000030">
    <property type="protein sequence ID" value="MFD0923247.1"/>
    <property type="molecule type" value="Genomic_DNA"/>
</dbReference>
<sequence>MLVSTLLFALPTHPSIDSGLHTSVIDFLPILALAAERMAAIWVACAIVYLAGSLIGYTIFLAVRRLIAACAEYIRRRRTAEYAQLVTVHPDGVTTKVVNLDRYRRRRNQRHHTPRPQHTTDSASDSNDDPA</sequence>
<feature type="transmembrane region" description="Helical" evidence="2">
    <location>
        <begin position="38"/>
        <end position="67"/>
    </location>
</feature>
<organism evidence="3 4">
    <name type="scientific">Saccharopolyspora rosea</name>
    <dbReference type="NCBI Taxonomy" id="524884"/>
    <lineage>
        <taxon>Bacteria</taxon>
        <taxon>Bacillati</taxon>
        <taxon>Actinomycetota</taxon>
        <taxon>Actinomycetes</taxon>
        <taxon>Pseudonocardiales</taxon>
        <taxon>Pseudonocardiaceae</taxon>
        <taxon>Saccharopolyspora</taxon>
    </lineage>
</organism>
<evidence type="ECO:0000313" key="3">
    <source>
        <dbReference type="EMBL" id="MFD0923247.1"/>
    </source>
</evidence>
<evidence type="ECO:0000256" key="2">
    <source>
        <dbReference type="SAM" id="Phobius"/>
    </source>
</evidence>
<name>A0ABW3G3F2_9PSEU</name>
<gene>
    <name evidence="3" type="ORF">ACFQ16_26180</name>
</gene>
<comment type="caution">
    <text evidence="3">The sequence shown here is derived from an EMBL/GenBank/DDBJ whole genome shotgun (WGS) entry which is preliminary data.</text>
</comment>
<accession>A0ABW3G3F2</accession>